<dbReference type="AlphaFoldDB" id="A0A2T7NW86"/>
<gene>
    <name evidence="5" type="ORF">C0Q70_13072</name>
</gene>
<dbReference type="GO" id="GO:0006508">
    <property type="term" value="P:proteolysis"/>
    <property type="evidence" value="ECO:0007669"/>
    <property type="project" value="InterPro"/>
</dbReference>
<feature type="domain" description="Peptidase M14" evidence="4">
    <location>
        <begin position="1"/>
        <end position="197"/>
    </location>
</feature>
<reference evidence="5 6" key="1">
    <citation type="submission" date="2018-04" db="EMBL/GenBank/DDBJ databases">
        <title>The genome of golden apple snail Pomacea canaliculata provides insight into stress tolerance and invasive adaptation.</title>
        <authorList>
            <person name="Liu C."/>
            <person name="Liu B."/>
            <person name="Ren Y."/>
            <person name="Zhang Y."/>
            <person name="Wang H."/>
            <person name="Li S."/>
            <person name="Jiang F."/>
            <person name="Yin L."/>
            <person name="Zhang G."/>
            <person name="Qian W."/>
            <person name="Fan W."/>
        </authorList>
    </citation>
    <scope>NUCLEOTIDE SEQUENCE [LARGE SCALE GENOMIC DNA]</scope>
    <source>
        <strain evidence="5">SZHN2017</strain>
        <tissue evidence="5">Muscle</tissue>
    </source>
</reference>
<keyword evidence="6" id="KW-1185">Reference proteome</keyword>
<dbReference type="OrthoDB" id="3626597at2759"/>
<dbReference type="SUPFAM" id="SSF53187">
    <property type="entry name" value="Zn-dependent exopeptidases"/>
    <property type="match status" value="1"/>
</dbReference>
<evidence type="ECO:0000256" key="3">
    <source>
        <dbReference type="PROSITE-ProRule" id="PRU01379"/>
    </source>
</evidence>
<dbReference type="GO" id="GO:0008270">
    <property type="term" value="F:zinc ion binding"/>
    <property type="evidence" value="ECO:0007669"/>
    <property type="project" value="InterPro"/>
</dbReference>
<evidence type="ECO:0000259" key="4">
    <source>
        <dbReference type="PROSITE" id="PS52035"/>
    </source>
</evidence>
<evidence type="ECO:0000256" key="1">
    <source>
        <dbReference type="ARBA" id="ARBA00001947"/>
    </source>
</evidence>
<name>A0A2T7NW86_POMCA</name>
<feature type="active site" description="Proton donor/acceptor" evidence="3">
    <location>
        <position position="156"/>
    </location>
</feature>
<accession>A0A2T7NW86</accession>
<comment type="cofactor">
    <cofactor evidence="1">
        <name>Zn(2+)</name>
        <dbReference type="ChEBI" id="CHEBI:29105"/>
    </cofactor>
</comment>
<dbReference type="PROSITE" id="PS52035">
    <property type="entry name" value="PEPTIDASE_M14"/>
    <property type="match status" value="1"/>
</dbReference>
<evidence type="ECO:0000313" key="6">
    <source>
        <dbReference type="Proteomes" id="UP000245119"/>
    </source>
</evidence>
<dbReference type="PANTHER" id="PTHR11705">
    <property type="entry name" value="PROTEASE FAMILY M14 CARBOXYPEPTIDASE A,B"/>
    <property type="match status" value="1"/>
</dbReference>
<dbReference type="PANTHER" id="PTHR11705:SF119">
    <property type="entry name" value="OS02G0119300 PROTEIN"/>
    <property type="match status" value="1"/>
</dbReference>
<dbReference type="Proteomes" id="UP000245119">
    <property type="component" value="Linkage Group LG8"/>
</dbReference>
<evidence type="ECO:0000313" key="5">
    <source>
        <dbReference type="EMBL" id="PVD25416.1"/>
    </source>
</evidence>
<dbReference type="Pfam" id="PF00246">
    <property type="entry name" value="Peptidase_M14"/>
    <property type="match status" value="1"/>
</dbReference>
<comment type="caution">
    <text evidence="5">The sequence shown here is derived from an EMBL/GenBank/DDBJ whole genome shotgun (WGS) entry which is preliminary data.</text>
</comment>
<sequence length="219" mass="25398">MANPDGRSYIESSQNFCWRGTSRGVDLNRNFDWQFAKSGSSNDPEDEEYRGPLPFSEPECNVYIHLTSLMHFDAFISFHSGIRRIYMPFADTASKTMRRIPYNNHHMEMLSTRLSSVTQYRFKFGKAYDLNLYPADGTIFDYMAGVQQIPFSLAVELWGNEEHTGLSCFDEFNPPSHNLQTEVEAIHPLYVELFSYLDFWKQQQTQNADSLYVVSSFIS</sequence>
<dbReference type="GO" id="GO:0004181">
    <property type="term" value="F:metallocarboxypeptidase activity"/>
    <property type="evidence" value="ECO:0007669"/>
    <property type="project" value="InterPro"/>
</dbReference>
<comment type="similarity">
    <text evidence="2 3">Belongs to the peptidase M14 family.</text>
</comment>
<dbReference type="InterPro" id="IPR000834">
    <property type="entry name" value="Peptidase_M14"/>
</dbReference>
<protein>
    <recommendedName>
        <fullName evidence="4">Peptidase M14 domain-containing protein</fullName>
    </recommendedName>
</protein>
<dbReference type="GO" id="GO:0005615">
    <property type="term" value="C:extracellular space"/>
    <property type="evidence" value="ECO:0007669"/>
    <property type="project" value="TreeGrafter"/>
</dbReference>
<proteinExistence type="inferred from homology"/>
<organism evidence="5 6">
    <name type="scientific">Pomacea canaliculata</name>
    <name type="common">Golden apple snail</name>
    <dbReference type="NCBI Taxonomy" id="400727"/>
    <lineage>
        <taxon>Eukaryota</taxon>
        <taxon>Metazoa</taxon>
        <taxon>Spiralia</taxon>
        <taxon>Lophotrochozoa</taxon>
        <taxon>Mollusca</taxon>
        <taxon>Gastropoda</taxon>
        <taxon>Caenogastropoda</taxon>
        <taxon>Architaenioglossa</taxon>
        <taxon>Ampullarioidea</taxon>
        <taxon>Ampullariidae</taxon>
        <taxon>Pomacea</taxon>
    </lineage>
</organism>
<dbReference type="EMBL" id="PZQS01000008">
    <property type="protein sequence ID" value="PVD25416.1"/>
    <property type="molecule type" value="Genomic_DNA"/>
</dbReference>
<dbReference type="Gene3D" id="3.40.630.10">
    <property type="entry name" value="Zn peptidases"/>
    <property type="match status" value="1"/>
</dbReference>
<evidence type="ECO:0000256" key="2">
    <source>
        <dbReference type="ARBA" id="ARBA00005988"/>
    </source>
</evidence>